<dbReference type="RefSeq" id="WP_130411063.1">
    <property type="nucleotide sequence ID" value="NZ_SHKX01000010.1"/>
</dbReference>
<dbReference type="InterPro" id="IPR000551">
    <property type="entry name" value="MerR-type_HTH_dom"/>
</dbReference>
<keyword evidence="6" id="KW-1185">Reference proteome</keyword>
<evidence type="ECO:0000313" key="5">
    <source>
        <dbReference type="EMBL" id="RZU47851.1"/>
    </source>
</evidence>
<dbReference type="PANTHER" id="PTHR30204">
    <property type="entry name" value="REDOX-CYCLING DRUG-SENSING TRANSCRIPTIONAL ACTIVATOR SOXR"/>
    <property type="match status" value="1"/>
</dbReference>
<evidence type="ECO:0000256" key="3">
    <source>
        <dbReference type="ARBA" id="ARBA00023163"/>
    </source>
</evidence>
<dbReference type="SUPFAM" id="SSF46955">
    <property type="entry name" value="Putative DNA-binding domain"/>
    <property type="match status" value="1"/>
</dbReference>
<comment type="caution">
    <text evidence="5">The sequence shown here is derived from an EMBL/GenBank/DDBJ whole genome shotgun (WGS) entry which is preliminary data.</text>
</comment>
<evidence type="ECO:0000313" key="6">
    <source>
        <dbReference type="Proteomes" id="UP000292423"/>
    </source>
</evidence>
<gene>
    <name evidence="5" type="ORF">EV700_0818</name>
</gene>
<organism evidence="5 6">
    <name type="scientific">Fluviicoccus keumensis</name>
    <dbReference type="NCBI Taxonomy" id="1435465"/>
    <lineage>
        <taxon>Bacteria</taxon>
        <taxon>Pseudomonadati</taxon>
        <taxon>Pseudomonadota</taxon>
        <taxon>Gammaproteobacteria</taxon>
        <taxon>Moraxellales</taxon>
        <taxon>Moraxellaceae</taxon>
        <taxon>Fluviicoccus</taxon>
    </lineage>
</organism>
<dbReference type="SMART" id="SM00422">
    <property type="entry name" value="HTH_MERR"/>
    <property type="match status" value="1"/>
</dbReference>
<dbReference type="InterPro" id="IPR009061">
    <property type="entry name" value="DNA-bd_dom_put_sf"/>
</dbReference>
<evidence type="ECO:0000256" key="2">
    <source>
        <dbReference type="ARBA" id="ARBA00023125"/>
    </source>
</evidence>
<dbReference type="InterPro" id="IPR047057">
    <property type="entry name" value="MerR_fam"/>
</dbReference>
<evidence type="ECO:0000259" key="4">
    <source>
        <dbReference type="PROSITE" id="PS50937"/>
    </source>
</evidence>
<dbReference type="CDD" id="cd04770">
    <property type="entry name" value="HTH_HMRTR"/>
    <property type="match status" value="1"/>
</dbReference>
<dbReference type="PRINTS" id="PR00040">
    <property type="entry name" value="HTHMERR"/>
</dbReference>
<feature type="domain" description="HTH merR-type" evidence="4">
    <location>
        <begin position="1"/>
        <end position="68"/>
    </location>
</feature>
<dbReference type="PANTHER" id="PTHR30204:SF94">
    <property type="entry name" value="HEAVY METAL-DEPENDENT TRANSCRIPTIONAL REGULATOR HI_0293-RELATED"/>
    <property type="match status" value="1"/>
</dbReference>
<dbReference type="GO" id="GO:0003700">
    <property type="term" value="F:DNA-binding transcription factor activity"/>
    <property type="evidence" value="ECO:0007669"/>
    <property type="project" value="InterPro"/>
</dbReference>
<name>A0A4Q7ZCI0_9GAMM</name>
<protein>
    <submittedName>
        <fullName evidence="5">DNA-binding transcriptional MerR regulator</fullName>
    </submittedName>
</protein>
<evidence type="ECO:0000256" key="1">
    <source>
        <dbReference type="ARBA" id="ARBA00023015"/>
    </source>
</evidence>
<proteinExistence type="predicted"/>
<dbReference type="PROSITE" id="PS00552">
    <property type="entry name" value="HTH_MERR_1"/>
    <property type="match status" value="1"/>
</dbReference>
<sequence>MKIGQLAKTVGVSSDTVRFYERLGLLQGRRLDNGYRDYPPAAVEMLQFVKLAQELGFSLAEIRGIAPLLTQGGLPPEQVQAFVQEKIAVIDRRIAELQNLRERLDGLALGADCPLRRDCDTSQPPVSLTLVTVS</sequence>
<keyword evidence="3" id="KW-0804">Transcription</keyword>
<dbReference type="PROSITE" id="PS50937">
    <property type="entry name" value="HTH_MERR_2"/>
    <property type="match status" value="1"/>
</dbReference>
<dbReference type="OrthoDB" id="9808480at2"/>
<dbReference type="Proteomes" id="UP000292423">
    <property type="component" value="Unassembled WGS sequence"/>
</dbReference>
<keyword evidence="2 5" id="KW-0238">DNA-binding</keyword>
<accession>A0A4Q7ZCI0</accession>
<dbReference type="EMBL" id="SHKX01000010">
    <property type="protein sequence ID" value="RZU47851.1"/>
    <property type="molecule type" value="Genomic_DNA"/>
</dbReference>
<dbReference type="GO" id="GO:0003677">
    <property type="term" value="F:DNA binding"/>
    <property type="evidence" value="ECO:0007669"/>
    <property type="project" value="UniProtKB-KW"/>
</dbReference>
<reference evidence="5 6" key="1">
    <citation type="submission" date="2019-02" db="EMBL/GenBank/DDBJ databases">
        <title>Genomic Encyclopedia of Type Strains, Phase IV (KMG-IV): sequencing the most valuable type-strain genomes for metagenomic binning, comparative biology and taxonomic classification.</title>
        <authorList>
            <person name="Goeker M."/>
        </authorList>
    </citation>
    <scope>NUCLEOTIDE SEQUENCE [LARGE SCALE GENOMIC DNA]</scope>
    <source>
        <strain evidence="5 6">DSM 105135</strain>
    </source>
</reference>
<dbReference type="AlphaFoldDB" id="A0A4Q7ZCI0"/>
<dbReference type="Gene3D" id="1.10.1660.10">
    <property type="match status" value="1"/>
</dbReference>
<dbReference type="Pfam" id="PF13411">
    <property type="entry name" value="MerR_1"/>
    <property type="match status" value="1"/>
</dbReference>
<keyword evidence="1" id="KW-0805">Transcription regulation</keyword>